<dbReference type="RefSeq" id="WP_382420096.1">
    <property type="nucleotide sequence ID" value="NZ_JBHSCW010000001.1"/>
</dbReference>
<dbReference type="GO" id="GO:0016491">
    <property type="term" value="F:oxidoreductase activity"/>
    <property type="evidence" value="ECO:0007669"/>
    <property type="project" value="UniProtKB-KW"/>
</dbReference>
<feature type="domain" description="3-hydroxyisobutyrate dehydrogenase-like NAD-binding" evidence="4">
    <location>
        <begin position="166"/>
        <end position="285"/>
    </location>
</feature>
<protein>
    <submittedName>
        <fullName evidence="5">NAD(P)-dependent oxidoreductase</fullName>
        <ecNumber evidence="5">1.1.-.-</ecNumber>
    </submittedName>
</protein>
<feature type="domain" description="6-phosphogluconate dehydrogenase NADP-binding" evidence="3">
    <location>
        <begin position="6"/>
        <end position="158"/>
    </location>
</feature>
<evidence type="ECO:0000313" key="6">
    <source>
        <dbReference type="Proteomes" id="UP001595799"/>
    </source>
</evidence>
<keyword evidence="1 5" id="KW-0560">Oxidoreductase</keyword>
<dbReference type="PIRSF" id="PIRSF000103">
    <property type="entry name" value="HIBADH"/>
    <property type="match status" value="1"/>
</dbReference>
<gene>
    <name evidence="5" type="ORF">ACFOW6_00630</name>
</gene>
<evidence type="ECO:0000256" key="1">
    <source>
        <dbReference type="ARBA" id="ARBA00023002"/>
    </source>
</evidence>
<dbReference type="InterPro" id="IPR029154">
    <property type="entry name" value="HIBADH-like_NADP-bd"/>
</dbReference>
<name>A0ABV8UH02_9PROT</name>
<dbReference type="SUPFAM" id="SSF48179">
    <property type="entry name" value="6-phosphogluconate dehydrogenase C-terminal domain-like"/>
    <property type="match status" value="1"/>
</dbReference>
<dbReference type="Gene3D" id="3.40.50.720">
    <property type="entry name" value="NAD(P)-binding Rossmann-like Domain"/>
    <property type="match status" value="1"/>
</dbReference>
<dbReference type="Proteomes" id="UP001595799">
    <property type="component" value="Unassembled WGS sequence"/>
</dbReference>
<dbReference type="InterPro" id="IPR013328">
    <property type="entry name" value="6PGD_dom2"/>
</dbReference>
<dbReference type="InterPro" id="IPR036291">
    <property type="entry name" value="NAD(P)-bd_dom_sf"/>
</dbReference>
<evidence type="ECO:0000313" key="5">
    <source>
        <dbReference type="EMBL" id="MFC4350037.1"/>
    </source>
</evidence>
<keyword evidence="6" id="KW-1185">Reference proteome</keyword>
<keyword evidence="2" id="KW-0520">NAD</keyword>
<proteinExistence type="predicted"/>
<dbReference type="PANTHER" id="PTHR43060:SF15">
    <property type="entry name" value="3-HYDROXYISOBUTYRATE DEHYDROGENASE-LIKE 1, MITOCHONDRIAL-RELATED"/>
    <property type="match status" value="1"/>
</dbReference>
<dbReference type="InterPro" id="IPR006115">
    <property type="entry name" value="6PGDH_NADP-bd"/>
</dbReference>
<evidence type="ECO:0000256" key="2">
    <source>
        <dbReference type="ARBA" id="ARBA00023027"/>
    </source>
</evidence>
<dbReference type="EMBL" id="JBHSCW010000001">
    <property type="protein sequence ID" value="MFC4350037.1"/>
    <property type="molecule type" value="Genomic_DNA"/>
</dbReference>
<dbReference type="EC" id="1.1.-.-" evidence="5"/>
<dbReference type="Pfam" id="PF14833">
    <property type="entry name" value="NAD_binding_11"/>
    <property type="match status" value="1"/>
</dbReference>
<dbReference type="PANTHER" id="PTHR43060">
    <property type="entry name" value="3-HYDROXYISOBUTYRATE DEHYDROGENASE-LIKE 1, MITOCHONDRIAL-RELATED"/>
    <property type="match status" value="1"/>
</dbReference>
<sequence length="298" mass="31304">MDEIRNVALLGTGIMGYPMARNLVRAGFQVTVWNRSREKAAPLTEEGARLAETAEEAVADAQVVITMLENGPVVTEVLLVRNLARHAPANTLFIDMSSIPPSLARDHAAQLEEAGQRYIDAPVSGGQGGAEDATLAIMVGGAPADFEQAGPLFSAMGRGRHVGPVGCGQLTKLANQAIVGITIGAVSEALLLVKAGGGDPEAAREAISGGFADSRILQVHGERMLKHDFQPGGTVAIQLKDLDNILEAARDAGLKLPFTECARAGFAELAAKPETAKLDHSALLLWLEAMNEPHSLKP</sequence>
<evidence type="ECO:0000259" key="4">
    <source>
        <dbReference type="Pfam" id="PF14833"/>
    </source>
</evidence>
<dbReference type="Gene3D" id="1.10.1040.10">
    <property type="entry name" value="N-(1-d-carboxylethyl)-l-norvaline Dehydrogenase, domain 2"/>
    <property type="match status" value="1"/>
</dbReference>
<dbReference type="InterPro" id="IPR008927">
    <property type="entry name" value="6-PGluconate_DH-like_C_sf"/>
</dbReference>
<comment type="caution">
    <text evidence="5">The sequence shown here is derived from an EMBL/GenBank/DDBJ whole genome shotgun (WGS) entry which is preliminary data.</text>
</comment>
<dbReference type="InterPro" id="IPR015815">
    <property type="entry name" value="HIBADH-related"/>
</dbReference>
<reference evidence="6" key="1">
    <citation type="journal article" date="2019" name="Int. J. Syst. Evol. Microbiol.">
        <title>The Global Catalogue of Microorganisms (GCM) 10K type strain sequencing project: providing services to taxonomists for standard genome sequencing and annotation.</title>
        <authorList>
            <consortium name="The Broad Institute Genomics Platform"/>
            <consortium name="The Broad Institute Genome Sequencing Center for Infectious Disease"/>
            <person name="Wu L."/>
            <person name="Ma J."/>
        </authorList>
    </citation>
    <scope>NUCLEOTIDE SEQUENCE [LARGE SCALE GENOMIC DNA]</scope>
    <source>
        <strain evidence="6">CECT 8472</strain>
    </source>
</reference>
<evidence type="ECO:0000259" key="3">
    <source>
        <dbReference type="Pfam" id="PF03446"/>
    </source>
</evidence>
<organism evidence="5 6">
    <name type="scientific">Fodinicurvata halophila</name>
    <dbReference type="NCBI Taxonomy" id="1419723"/>
    <lineage>
        <taxon>Bacteria</taxon>
        <taxon>Pseudomonadati</taxon>
        <taxon>Pseudomonadota</taxon>
        <taxon>Alphaproteobacteria</taxon>
        <taxon>Rhodospirillales</taxon>
        <taxon>Rhodovibrionaceae</taxon>
        <taxon>Fodinicurvata</taxon>
    </lineage>
</organism>
<dbReference type="Pfam" id="PF03446">
    <property type="entry name" value="NAD_binding_2"/>
    <property type="match status" value="1"/>
</dbReference>
<accession>A0ABV8UH02</accession>
<dbReference type="SUPFAM" id="SSF51735">
    <property type="entry name" value="NAD(P)-binding Rossmann-fold domains"/>
    <property type="match status" value="1"/>
</dbReference>